<evidence type="ECO:0000256" key="6">
    <source>
        <dbReference type="ARBA" id="ARBA00022833"/>
    </source>
</evidence>
<comment type="similarity">
    <text evidence="2 10">Belongs to the purine nucleoside phosphorylase YfiH/LACC1 family.</text>
</comment>
<evidence type="ECO:0000256" key="8">
    <source>
        <dbReference type="ARBA" id="ARBA00048968"/>
    </source>
</evidence>
<evidence type="ECO:0000256" key="3">
    <source>
        <dbReference type="ARBA" id="ARBA00022679"/>
    </source>
</evidence>
<keyword evidence="3" id="KW-0808">Transferase</keyword>
<evidence type="ECO:0000256" key="9">
    <source>
        <dbReference type="ARBA" id="ARBA00049893"/>
    </source>
</evidence>
<evidence type="ECO:0000256" key="5">
    <source>
        <dbReference type="ARBA" id="ARBA00022801"/>
    </source>
</evidence>
<dbReference type="GO" id="GO:0005507">
    <property type="term" value="F:copper ion binding"/>
    <property type="evidence" value="ECO:0007669"/>
    <property type="project" value="TreeGrafter"/>
</dbReference>
<comment type="catalytic activity">
    <reaction evidence="8">
        <text>adenosine + phosphate = alpha-D-ribose 1-phosphate + adenine</text>
        <dbReference type="Rhea" id="RHEA:27642"/>
        <dbReference type="ChEBI" id="CHEBI:16335"/>
        <dbReference type="ChEBI" id="CHEBI:16708"/>
        <dbReference type="ChEBI" id="CHEBI:43474"/>
        <dbReference type="ChEBI" id="CHEBI:57720"/>
        <dbReference type="EC" id="2.4.2.1"/>
    </reaction>
    <physiologicalReaction direction="left-to-right" evidence="8">
        <dbReference type="Rhea" id="RHEA:27643"/>
    </physiologicalReaction>
</comment>
<dbReference type="GO" id="GO:0016787">
    <property type="term" value="F:hydrolase activity"/>
    <property type="evidence" value="ECO:0007669"/>
    <property type="project" value="UniProtKB-KW"/>
</dbReference>
<dbReference type="PANTHER" id="PTHR30616">
    <property type="entry name" value="UNCHARACTERIZED PROTEIN YFIH"/>
    <property type="match status" value="1"/>
</dbReference>
<dbReference type="SUPFAM" id="SSF64438">
    <property type="entry name" value="CNF1/YfiH-like putative cysteine hydrolases"/>
    <property type="match status" value="1"/>
</dbReference>
<evidence type="ECO:0000313" key="11">
    <source>
        <dbReference type="EMBL" id="CUS98629.1"/>
    </source>
</evidence>
<dbReference type="Pfam" id="PF02578">
    <property type="entry name" value="Cu-oxidase_4"/>
    <property type="match status" value="1"/>
</dbReference>
<evidence type="ECO:0000313" key="12">
    <source>
        <dbReference type="Proteomes" id="UP000243065"/>
    </source>
</evidence>
<comment type="catalytic activity">
    <reaction evidence="7">
        <text>adenosine + H2O + H(+) = inosine + NH4(+)</text>
        <dbReference type="Rhea" id="RHEA:24408"/>
        <dbReference type="ChEBI" id="CHEBI:15377"/>
        <dbReference type="ChEBI" id="CHEBI:15378"/>
        <dbReference type="ChEBI" id="CHEBI:16335"/>
        <dbReference type="ChEBI" id="CHEBI:17596"/>
        <dbReference type="ChEBI" id="CHEBI:28938"/>
        <dbReference type="EC" id="3.5.4.4"/>
    </reaction>
    <physiologicalReaction direction="left-to-right" evidence="7">
        <dbReference type="Rhea" id="RHEA:24409"/>
    </physiologicalReaction>
</comment>
<organism evidence="11 12">
    <name type="scientific">Kryptobacter tengchongensis</name>
    <dbReference type="NCBI Taxonomy" id="1643429"/>
    <lineage>
        <taxon>Bacteria</taxon>
        <taxon>Pseudomonadati</taxon>
        <taxon>Candidatus Kryptoniota</taxon>
        <taxon>Candidatus Kryptobacter</taxon>
    </lineage>
</organism>
<dbReference type="AlphaFoldDB" id="A0A656D3S2"/>
<protein>
    <recommendedName>
        <fullName evidence="10">Purine nucleoside phosphorylase</fullName>
    </recommendedName>
</protein>
<accession>A0A656D3S2</accession>
<comment type="catalytic activity">
    <reaction evidence="9">
        <text>S-methyl-5'-thioadenosine + phosphate = 5-(methylsulfanyl)-alpha-D-ribose 1-phosphate + adenine</text>
        <dbReference type="Rhea" id="RHEA:11852"/>
        <dbReference type="ChEBI" id="CHEBI:16708"/>
        <dbReference type="ChEBI" id="CHEBI:17509"/>
        <dbReference type="ChEBI" id="CHEBI:43474"/>
        <dbReference type="ChEBI" id="CHEBI:58533"/>
        <dbReference type="EC" id="2.4.2.28"/>
    </reaction>
    <physiologicalReaction direction="left-to-right" evidence="9">
        <dbReference type="Rhea" id="RHEA:11853"/>
    </physiologicalReaction>
</comment>
<dbReference type="CDD" id="cd16833">
    <property type="entry name" value="YfiH"/>
    <property type="match status" value="1"/>
</dbReference>
<dbReference type="Proteomes" id="UP000243065">
    <property type="component" value="Unassembled WGS sequence"/>
</dbReference>
<reference evidence="11 12" key="1">
    <citation type="submission" date="2015-11" db="EMBL/GenBank/DDBJ databases">
        <authorList>
            <person name="Varghese N."/>
        </authorList>
    </citation>
    <scope>NUCLEOTIDE SEQUENCE [LARGE SCALE GENOMIC DNA]</scope>
    <source>
        <strain evidence="11 12">JGI-24</strain>
    </source>
</reference>
<sequence>MSSDFIYLIKPEIFEPYDELLAVLTTKKSVRQIDEGFNLGFTRNSEPEKVNKNREILLKQLGISKEQLAIPKQIHSSNVCVVDKPGVYENCDALVTDRRDVYLVVSVADCAPVYVYDSKKKAISLIHCGWRGAREKIVEKTIHLMIRDFGSDVYDLIVYVGPCASVCCYEVDKEFENFFDVKFLRFKGNGKFNFDLKGEIFSQLVRVGVNFKNISVSKHCTICSSDLFHSYRRDGESSGRMWALFGIKS</sequence>
<evidence type="ECO:0000256" key="10">
    <source>
        <dbReference type="RuleBase" id="RU361274"/>
    </source>
</evidence>
<dbReference type="InterPro" id="IPR011324">
    <property type="entry name" value="Cytotoxic_necrot_fac-like_cat"/>
</dbReference>
<comment type="catalytic activity">
    <reaction evidence="1">
        <text>inosine + phosphate = alpha-D-ribose 1-phosphate + hypoxanthine</text>
        <dbReference type="Rhea" id="RHEA:27646"/>
        <dbReference type="ChEBI" id="CHEBI:17368"/>
        <dbReference type="ChEBI" id="CHEBI:17596"/>
        <dbReference type="ChEBI" id="CHEBI:43474"/>
        <dbReference type="ChEBI" id="CHEBI:57720"/>
        <dbReference type="EC" id="2.4.2.1"/>
    </reaction>
    <physiologicalReaction direction="left-to-right" evidence="1">
        <dbReference type="Rhea" id="RHEA:27647"/>
    </physiologicalReaction>
</comment>
<gene>
    <name evidence="11" type="ORF">JGI24_00479</name>
</gene>
<dbReference type="NCBIfam" id="TIGR00726">
    <property type="entry name" value="peptidoglycan editing factor PgeF"/>
    <property type="match status" value="1"/>
</dbReference>
<evidence type="ECO:0000256" key="4">
    <source>
        <dbReference type="ARBA" id="ARBA00022723"/>
    </source>
</evidence>
<dbReference type="OrthoDB" id="4279at2"/>
<dbReference type="PANTHER" id="PTHR30616:SF2">
    <property type="entry name" value="PURINE NUCLEOSIDE PHOSPHORYLASE LACC1"/>
    <property type="match status" value="1"/>
</dbReference>
<evidence type="ECO:0000256" key="2">
    <source>
        <dbReference type="ARBA" id="ARBA00007353"/>
    </source>
</evidence>
<dbReference type="InterPro" id="IPR038371">
    <property type="entry name" value="Cu_polyphenol_OxRdtase_sf"/>
</dbReference>
<keyword evidence="5" id="KW-0378">Hydrolase</keyword>
<keyword evidence="12" id="KW-1185">Reference proteome</keyword>
<dbReference type="InterPro" id="IPR003730">
    <property type="entry name" value="Cu_polyphenol_OxRdtase"/>
</dbReference>
<evidence type="ECO:0000256" key="1">
    <source>
        <dbReference type="ARBA" id="ARBA00000553"/>
    </source>
</evidence>
<name>A0A656D3S2_KRYT1</name>
<dbReference type="EMBL" id="CZVU01000013">
    <property type="protein sequence ID" value="CUS98629.1"/>
    <property type="molecule type" value="Genomic_DNA"/>
</dbReference>
<evidence type="ECO:0000256" key="7">
    <source>
        <dbReference type="ARBA" id="ARBA00047989"/>
    </source>
</evidence>
<keyword evidence="6" id="KW-0862">Zinc</keyword>
<proteinExistence type="inferred from homology"/>
<keyword evidence="4" id="KW-0479">Metal-binding</keyword>
<dbReference type="RefSeq" id="WP_159420565.1">
    <property type="nucleotide sequence ID" value="NZ_CZVU01000013.1"/>
</dbReference>
<dbReference type="GO" id="GO:0017061">
    <property type="term" value="F:S-methyl-5-thioadenosine phosphorylase activity"/>
    <property type="evidence" value="ECO:0007669"/>
    <property type="project" value="UniProtKB-EC"/>
</dbReference>
<dbReference type="Gene3D" id="3.60.140.10">
    <property type="entry name" value="CNF1/YfiH-like putative cysteine hydrolases"/>
    <property type="match status" value="1"/>
</dbReference>